<dbReference type="InterPro" id="IPR007138">
    <property type="entry name" value="ABM_dom"/>
</dbReference>
<dbReference type="RefSeq" id="WP_150213304.1">
    <property type="nucleotide sequence ID" value="NZ_CP029192.1"/>
</dbReference>
<dbReference type="Gene3D" id="3.30.70.100">
    <property type="match status" value="2"/>
</dbReference>
<keyword evidence="3" id="KW-0503">Monooxygenase</keyword>
<feature type="region of interest" description="Disordered" evidence="1">
    <location>
        <begin position="188"/>
        <end position="209"/>
    </location>
</feature>
<dbReference type="EMBL" id="CP029192">
    <property type="protein sequence ID" value="QES32056.1"/>
    <property type="molecule type" value="Genomic_DNA"/>
</dbReference>
<evidence type="ECO:0000313" key="3">
    <source>
        <dbReference type="EMBL" id="QES32056.1"/>
    </source>
</evidence>
<feature type="domain" description="ABM" evidence="2">
    <location>
        <begin position="123"/>
        <end position="216"/>
    </location>
</feature>
<feature type="compositionally biased region" description="Polar residues" evidence="1">
    <location>
        <begin position="194"/>
        <end position="206"/>
    </location>
</feature>
<evidence type="ECO:0000259" key="2">
    <source>
        <dbReference type="PROSITE" id="PS51725"/>
    </source>
</evidence>
<evidence type="ECO:0000256" key="1">
    <source>
        <dbReference type="SAM" id="MobiDB-lite"/>
    </source>
</evidence>
<dbReference type="OrthoDB" id="1494517at2"/>
<accession>A0A5P2BNL1</accession>
<proteinExistence type="predicted"/>
<dbReference type="AlphaFoldDB" id="A0A5P2BNL1"/>
<gene>
    <name evidence="3" type="ORF">DEJ48_00245</name>
</gene>
<dbReference type="Pfam" id="PF03992">
    <property type="entry name" value="ABM"/>
    <property type="match status" value="1"/>
</dbReference>
<reference evidence="3 4" key="1">
    <citation type="submission" date="2018-05" db="EMBL/GenBank/DDBJ databases">
        <title>Streptomyces venezuelae.</title>
        <authorList>
            <person name="Kim W."/>
            <person name="Lee N."/>
            <person name="Cho B.-K."/>
        </authorList>
    </citation>
    <scope>NUCLEOTIDE SEQUENCE [LARGE SCALE GENOMIC DNA]</scope>
    <source>
        <strain evidence="3 4">ATCC 14584</strain>
    </source>
</reference>
<dbReference type="SUPFAM" id="SSF54909">
    <property type="entry name" value="Dimeric alpha+beta barrel"/>
    <property type="match status" value="2"/>
</dbReference>
<protein>
    <submittedName>
        <fullName evidence="3">Antibiotic biosynthesis monooxygenase</fullName>
    </submittedName>
</protein>
<dbReference type="InterPro" id="IPR011008">
    <property type="entry name" value="Dimeric_a/b-barrel"/>
</dbReference>
<keyword evidence="3" id="KW-0560">Oxidoreductase</keyword>
<dbReference type="GO" id="GO:0004497">
    <property type="term" value="F:monooxygenase activity"/>
    <property type="evidence" value="ECO:0007669"/>
    <property type="project" value="UniProtKB-KW"/>
</dbReference>
<organism evidence="3 4">
    <name type="scientific">Streptomyces venezuelae</name>
    <dbReference type="NCBI Taxonomy" id="54571"/>
    <lineage>
        <taxon>Bacteria</taxon>
        <taxon>Bacillati</taxon>
        <taxon>Actinomycetota</taxon>
        <taxon>Actinomycetes</taxon>
        <taxon>Kitasatosporales</taxon>
        <taxon>Streptomycetaceae</taxon>
        <taxon>Streptomyces</taxon>
    </lineage>
</organism>
<dbReference type="PROSITE" id="PS51725">
    <property type="entry name" value="ABM"/>
    <property type="match status" value="1"/>
</dbReference>
<dbReference type="Proteomes" id="UP000322927">
    <property type="component" value="Chromosome"/>
</dbReference>
<name>A0A5P2BNL1_STRVZ</name>
<evidence type="ECO:0000313" key="4">
    <source>
        <dbReference type="Proteomes" id="UP000322927"/>
    </source>
</evidence>
<sequence>MPYISTQDKHLTVLNLFTTDKPENQDQLIQEMRKIVDTAAFDGWISSTVHAGQDSPGTANFIQWRSGEDLEKRYAGEEFKHRTLPVFQDITTSIRLLQSEIVYTQRHPSQGEATEVSPDRDDHTVIEIFKVSPGNQDELIAELGEGQSWLVDVEGYRSHSVFKGLRARFLDGPFAVVYSQWASKESYDAHRRQPSAQQSEARQKSQARIDALKTESDWNSYRVIHSRAAAGA</sequence>